<feature type="region of interest" description="Disordered" evidence="1">
    <location>
        <begin position="305"/>
        <end position="334"/>
    </location>
</feature>
<proteinExistence type="predicted"/>
<evidence type="ECO:0000256" key="1">
    <source>
        <dbReference type="SAM" id="MobiDB-lite"/>
    </source>
</evidence>
<sequence>MNSSTDPFHVQLPPSVLPSSPPPSSKFLQEENSGGFFARNQPYTIAMSPLEDEDASADIHHSNYQLTPLSSPTIDINSHAGTGNLFQFSNDKMATAYVSHHMSNAALSALQTPPDSHHLSMETWDPETPASLDFSFSASPEFQSPNPGKMQGWWGNTNTPATAPQPAVLAYQASASRSQSQAMGFSTASVAGLGITCDTASFPGLGAELERPSGNTQTTGFTPSASSFDMNCTSMYNNPIPISQSSPSRSPSLSPFLQPRFSRRRQSSNPSHTTRTHRRKSSTSSSHCTIRSSTVGFVNFTPDDSRKILTGVAPSGSSKTKARREKEAAEKRRKLSRAAVKAVMDVGGDIGGLEKEGLLCVE</sequence>
<evidence type="ECO:0008006" key="4">
    <source>
        <dbReference type="Google" id="ProtNLM"/>
    </source>
</evidence>
<evidence type="ECO:0000313" key="3">
    <source>
        <dbReference type="Proteomes" id="UP000800093"/>
    </source>
</evidence>
<evidence type="ECO:0000313" key="2">
    <source>
        <dbReference type="EMBL" id="KAF2267744.1"/>
    </source>
</evidence>
<name>A0A9P4KEJ2_9PLEO</name>
<feature type="compositionally biased region" description="Low complexity" evidence="1">
    <location>
        <begin position="239"/>
        <end position="260"/>
    </location>
</feature>
<reference evidence="3" key="1">
    <citation type="journal article" date="2020" name="Stud. Mycol.">
        <title>101 Dothideomycetes genomes: A test case for predicting lifestyles and emergence of pathogens.</title>
        <authorList>
            <person name="Haridas S."/>
            <person name="Albert R."/>
            <person name="Binder M."/>
            <person name="Bloem J."/>
            <person name="LaButti K."/>
            <person name="Salamov A."/>
            <person name="Andreopoulos B."/>
            <person name="Baker S."/>
            <person name="Barry K."/>
            <person name="Bills G."/>
            <person name="Bluhm B."/>
            <person name="Cannon C."/>
            <person name="Castanera R."/>
            <person name="Culley D."/>
            <person name="Daum C."/>
            <person name="Ezra D."/>
            <person name="Gonzalez J."/>
            <person name="Henrissat B."/>
            <person name="Kuo A."/>
            <person name="Liang C."/>
            <person name="Lipzen A."/>
            <person name="Lutzoni F."/>
            <person name="Magnuson J."/>
            <person name="Mondo S."/>
            <person name="Nolan M."/>
            <person name="Ohm R."/>
            <person name="Pangilinan J."/>
            <person name="Park H.-J."/>
            <person name="Ramirez L."/>
            <person name="Alfaro M."/>
            <person name="Sun H."/>
            <person name="Tritt A."/>
            <person name="Yoshinaga Y."/>
            <person name="Zwiers L.-H."/>
            <person name="Turgeon B."/>
            <person name="Goodwin S."/>
            <person name="Spatafora J."/>
            <person name="Crous P."/>
            <person name="Grigoriev I."/>
        </authorList>
    </citation>
    <scope>NUCLEOTIDE SEQUENCE [LARGE SCALE GENOMIC DNA]</scope>
    <source>
        <strain evidence="3">CBS 304.66</strain>
    </source>
</reference>
<organism evidence="2 3">
    <name type="scientific">Lojkania enalia</name>
    <dbReference type="NCBI Taxonomy" id="147567"/>
    <lineage>
        <taxon>Eukaryota</taxon>
        <taxon>Fungi</taxon>
        <taxon>Dikarya</taxon>
        <taxon>Ascomycota</taxon>
        <taxon>Pezizomycotina</taxon>
        <taxon>Dothideomycetes</taxon>
        <taxon>Pleosporomycetidae</taxon>
        <taxon>Pleosporales</taxon>
        <taxon>Pleosporales incertae sedis</taxon>
        <taxon>Lojkania</taxon>
    </lineage>
</organism>
<accession>A0A9P4KEJ2</accession>
<feature type="region of interest" description="Disordered" evidence="1">
    <location>
        <begin position="206"/>
        <end position="289"/>
    </location>
</feature>
<dbReference type="OrthoDB" id="2575228at2759"/>
<feature type="compositionally biased region" description="Pro residues" evidence="1">
    <location>
        <begin position="15"/>
        <end position="24"/>
    </location>
</feature>
<dbReference type="Proteomes" id="UP000800093">
    <property type="component" value="Unassembled WGS sequence"/>
</dbReference>
<comment type="caution">
    <text evidence="2">The sequence shown here is derived from an EMBL/GenBank/DDBJ whole genome shotgun (WGS) entry which is preliminary data.</text>
</comment>
<protein>
    <recommendedName>
        <fullName evidence="4">Developmental regulatory protein wetA</fullName>
    </recommendedName>
</protein>
<dbReference type="AlphaFoldDB" id="A0A9P4KEJ2"/>
<gene>
    <name evidence="2" type="ORF">CC78DRAFT_530534</name>
</gene>
<feature type="compositionally biased region" description="Polar residues" evidence="1">
    <location>
        <begin position="213"/>
        <end position="237"/>
    </location>
</feature>
<dbReference type="EMBL" id="ML986589">
    <property type="protein sequence ID" value="KAF2267744.1"/>
    <property type="molecule type" value="Genomic_DNA"/>
</dbReference>
<feature type="region of interest" description="Disordered" evidence="1">
    <location>
        <begin position="1"/>
        <end position="33"/>
    </location>
</feature>
<keyword evidence="3" id="KW-1185">Reference proteome</keyword>